<protein>
    <submittedName>
        <fullName evidence="2">Uncharacterized protein</fullName>
    </submittedName>
</protein>
<keyword evidence="3" id="KW-1185">Reference proteome</keyword>
<organism evidence="2 3">
    <name type="scientific">Gracilibacillus salinarum</name>
    <dbReference type="NCBI Taxonomy" id="2932255"/>
    <lineage>
        <taxon>Bacteria</taxon>
        <taxon>Bacillati</taxon>
        <taxon>Bacillota</taxon>
        <taxon>Bacilli</taxon>
        <taxon>Bacillales</taxon>
        <taxon>Bacillaceae</taxon>
        <taxon>Gracilibacillus</taxon>
    </lineage>
</organism>
<name>A0ABY4GJK0_9BACI</name>
<keyword evidence="1" id="KW-1133">Transmembrane helix</keyword>
<proteinExistence type="predicted"/>
<feature type="transmembrane region" description="Helical" evidence="1">
    <location>
        <begin position="28"/>
        <end position="45"/>
    </location>
</feature>
<reference evidence="2 3" key="1">
    <citation type="submission" date="2022-04" db="EMBL/GenBank/DDBJ databases">
        <title>Gracilibacillus sp. isolated from saltern.</title>
        <authorList>
            <person name="Won M."/>
            <person name="Lee C.-M."/>
            <person name="Woen H.-Y."/>
            <person name="Kwon S.-W."/>
        </authorList>
    </citation>
    <scope>NUCLEOTIDE SEQUENCE [LARGE SCALE GENOMIC DNA]</scope>
    <source>
        <strain evidence="2 3">SSPM10-3</strain>
    </source>
</reference>
<keyword evidence="1" id="KW-0472">Membrane</keyword>
<evidence type="ECO:0000313" key="2">
    <source>
        <dbReference type="EMBL" id="UOQ83647.1"/>
    </source>
</evidence>
<feature type="transmembrane region" description="Helical" evidence="1">
    <location>
        <begin position="51"/>
        <end position="70"/>
    </location>
</feature>
<gene>
    <name evidence="2" type="ORF">MUN87_12865</name>
</gene>
<evidence type="ECO:0000313" key="3">
    <source>
        <dbReference type="Proteomes" id="UP000831537"/>
    </source>
</evidence>
<keyword evidence="1" id="KW-0812">Transmembrane</keyword>
<dbReference type="Proteomes" id="UP000831537">
    <property type="component" value="Chromosome"/>
</dbReference>
<evidence type="ECO:0000256" key="1">
    <source>
        <dbReference type="SAM" id="Phobius"/>
    </source>
</evidence>
<dbReference type="RefSeq" id="WP_244740696.1">
    <property type="nucleotide sequence ID" value="NZ_CP095071.1"/>
</dbReference>
<sequence>MNDLYPVFIIVAILALQYYLATRGNPYLGFIAPFLFLGWILWRYTTNDIDNIVTCIIIVPIGWLILYAEWKSGRKYLEEKTEKELAKMKMHDIN</sequence>
<dbReference type="EMBL" id="CP095071">
    <property type="protein sequence ID" value="UOQ83647.1"/>
    <property type="molecule type" value="Genomic_DNA"/>
</dbReference>
<accession>A0ABY4GJK0</accession>
<feature type="transmembrane region" description="Helical" evidence="1">
    <location>
        <begin position="6"/>
        <end position="21"/>
    </location>
</feature>